<dbReference type="AlphaFoldDB" id="A0A1G6RKH4"/>
<sequence>MKKSDCPGRIMPGHLIIKYLLLMKFVLTLLLTTSLQAIAINGVSQSRINMEVKNTSIAAILDKIQNRYEYRFFYTDELGLGSRKVNLLAKEATIDYVMDQLLNLTGYSYKKINKGLVVIIGQPGVLADFKVTGKVTDANGDPLVGVSVIEKGTTNGTSTSADGSFSLSVKDGGATLILSNVGYQDVEIAVDAIKNVAIVMQALDNKLENVAIVAYGTQKKSSLVSSVTVVDPKELKGPTSNLTTMLAGKIPGIISYQRSGAPGEDNAQFFIRGVGTFGAGKIDPLILIDGVETDATGLARLQPDDISGFSVLKDATASALYGARGANGVILIATKTGQAGKFKFNVRVENSLSSNTRNFKLADNITYMNLANEAVYTRNPLGILPYAQTKIDMTAAGANPLLYPNNNWMKELINDYTDNQRYNVNVSGGTEKARYYLSATYNIDNGVFKVDRLSNFNSNAKMRSYSVLSNINLKLTSKTDIAVNLKGQFDNRNTPAGGSGGVFSNMVTVNPVAFPAIYPASYLPYAKHPLFGNALVGGTGTTLYENPYANLVSGYAQTTANTILAQFNINQKLDFITPGLSARGMAYTSRYSTFSVNRSYSPFFYTAYSYDGRNINNLILLNDASSGGTLIGKAPTEYLSFSSSTPSVTSTTYAEAALNYSRTFNKDHYVSGMLIGILKNSLTSNASDLQASLPFRNMGVSGRATYGYKNRYFGEFNFGWNGSERFALNHRYGFFPSFGVGWTVSEENFFEPLKNVVSNLKLRATHGWVGNDQIGNASDRFFYLSNVNMNAGSTNFGTDFNFSLPTVAISRYANNDITWEQSEQTNLGLDLKLLENISVTIDAYRQLRSNILMVRNTVPTTDGLAADISANVGKASSEGIDFSADYKKTFSRSWWVQTRGTLTFARSKVLVNEEPVYPAALAYLSKAGRSIGQAYGLFAERLFIDQNEVNNSPLQTYGQYAAGDIKYRDINNDGMISDRDIIPIGWPTTPEIIYGFGFSLGYKQFDFNAFFQGSARSSFFINPTAISPFIQSGGNQNGLLDVIAKDYWSENNRNSYAFWPRLNSTLTDPSNNTRQSTWWMRDGSFLRLKTVELGYNMPAALLTRLHLTALRAYLNSSNIFSISKFKLWDIEMAGNGLGYPLQRVLNFGINIGF</sequence>
<dbReference type="EMBL" id="FMZO01000005">
    <property type="protein sequence ID" value="SDD05132.1"/>
    <property type="molecule type" value="Genomic_DNA"/>
</dbReference>
<evidence type="ECO:0000256" key="4">
    <source>
        <dbReference type="PROSITE-ProRule" id="PRU01360"/>
    </source>
</evidence>
<dbReference type="InterPro" id="IPR012910">
    <property type="entry name" value="Plug_dom"/>
</dbReference>
<keyword evidence="3 4" id="KW-0998">Cell outer membrane</keyword>
<dbReference type="FunFam" id="2.170.130.10:FF:000003">
    <property type="entry name" value="SusC/RagA family TonB-linked outer membrane protein"/>
    <property type="match status" value="1"/>
</dbReference>
<dbReference type="GO" id="GO:0009279">
    <property type="term" value="C:cell outer membrane"/>
    <property type="evidence" value="ECO:0007669"/>
    <property type="project" value="UniProtKB-SubCell"/>
</dbReference>
<keyword evidence="4" id="KW-0812">Transmembrane</keyword>
<evidence type="ECO:0000256" key="3">
    <source>
        <dbReference type="ARBA" id="ARBA00023237"/>
    </source>
</evidence>
<keyword evidence="1 4" id="KW-0813">Transport</keyword>
<dbReference type="InterPro" id="IPR039426">
    <property type="entry name" value="TonB-dep_rcpt-like"/>
</dbReference>
<dbReference type="InterPro" id="IPR023997">
    <property type="entry name" value="TonB-dep_OMP_SusC/RagA_CS"/>
</dbReference>
<dbReference type="InterPro" id="IPR037066">
    <property type="entry name" value="Plug_dom_sf"/>
</dbReference>
<dbReference type="NCBIfam" id="TIGR04056">
    <property type="entry name" value="OMP_RagA_SusC"/>
    <property type="match status" value="1"/>
</dbReference>
<evidence type="ECO:0000259" key="5">
    <source>
        <dbReference type="SMART" id="SM00965"/>
    </source>
</evidence>
<dbReference type="InterPro" id="IPR011662">
    <property type="entry name" value="Secretin/TonB_short_N"/>
</dbReference>
<dbReference type="InterPro" id="IPR023996">
    <property type="entry name" value="TonB-dep_OMP_SusC/RagA"/>
</dbReference>
<reference evidence="7" key="1">
    <citation type="submission" date="2016-10" db="EMBL/GenBank/DDBJ databases">
        <authorList>
            <person name="Varghese N."/>
            <person name="Submissions S."/>
        </authorList>
    </citation>
    <scope>NUCLEOTIDE SEQUENCE [LARGE SCALE GENOMIC DNA]</scope>
    <source>
        <strain evidence="7">DSM 25811 / CCM 8410 / LMG 26954 / E90</strain>
    </source>
</reference>
<dbReference type="Gene3D" id="2.60.40.1120">
    <property type="entry name" value="Carboxypeptidase-like, regulatory domain"/>
    <property type="match status" value="1"/>
</dbReference>
<keyword evidence="2 4" id="KW-0472">Membrane</keyword>
<gene>
    <name evidence="6" type="ORF">SAMN04487894_105315</name>
</gene>
<feature type="domain" description="Secretin/TonB short N-terminal" evidence="5">
    <location>
        <begin position="70"/>
        <end position="122"/>
    </location>
</feature>
<dbReference type="SMART" id="SM00965">
    <property type="entry name" value="STN"/>
    <property type="match status" value="1"/>
</dbReference>
<dbReference type="Pfam" id="PF13715">
    <property type="entry name" value="CarbopepD_reg_2"/>
    <property type="match status" value="1"/>
</dbReference>
<dbReference type="NCBIfam" id="TIGR04057">
    <property type="entry name" value="SusC_RagA_signa"/>
    <property type="match status" value="1"/>
</dbReference>
<dbReference type="Gene3D" id="2.170.130.10">
    <property type="entry name" value="TonB-dependent receptor, plug domain"/>
    <property type="match status" value="1"/>
</dbReference>
<comment type="similarity">
    <text evidence="4">Belongs to the TonB-dependent receptor family.</text>
</comment>
<name>A0A1G6RKH4_NIADE</name>
<comment type="subcellular location">
    <subcellularLocation>
        <location evidence="4">Cell outer membrane</location>
        <topology evidence="4">Multi-pass membrane protein</topology>
    </subcellularLocation>
</comment>
<dbReference type="SUPFAM" id="SSF56935">
    <property type="entry name" value="Porins"/>
    <property type="match status" value="1"/>
</dbReference>
<evidence type="ECO:0000313" key="6">
    <source>
        <dbReference type="EMBL" id="SDD05132.1"/>
    </source>
</evidence>
<dbReference type="InterPro" id="IPR008969">
    <property type="entry name" value="CarboxyPept-like_regulatory"/>
</dbReference>
<dbReference type="Pfam" id="PF07715">
    <property type="entry name" value="Plug"/>
    <property type="match status" value="1"/>
</dbReference>
<organism evidence="6 7">
    <name type="scientific">Niabella drilacis (strain DSM 25811 / CCM 8410 / CCUG 62505 / LMG 26954 / E90)</name>
    <dbReference type="NCBI Taxonomy" id="1285928"/>
    <lineage>
        <taxon>Bacteria</taxon>
        <taxon>Pseudomonadati</taxon>
        <taxon>Bacteroidota</taxon>
        <taxon>Chitinophagia</taxon>
        <taxon>Chitinophagales</taxon>
        <taxon>Chitinophagaceae</taxon>
        <taxon>Niabella</taxon>
    </lineage>
</organism>
<evidence type="ECO:0000256" key="1">
    <source>
        <dbReference type="ARBA" id="ARBA00022448"/>
    </source>
</evidence>
<dbReference type="Proteomes" id="UP000198757">
    <property type="component" value="Unassembled WGS sequence"/>
</dbReference>
<dbReference type="PROSITE" id="PS52016">
    <property type="entry name" value="TONB_DEPENDENT_REC_3"/>
    <property type="match status" value="1"/>
</dbReference>
<keyword evidence="7" id="KW-1185">Reference proteome</keyword>
<evidence type="ECO:0000256" key="2">
    <source>
        <dbReference type="ARBA" id="ARBA00023136"/>
    </source>
</evidence>
<proteinExistence type="inferred from homology"/>
<dbReference type="SUPFAM" id="SSF49464">
    <property type="entry name" value="Carboxypeptidase regulatory domain-like"/>
    <property type="match status" value="1"/>
</dbReference>
<dbReference type="STRING" id="1285928.SAMN04487894_105315"/>
<keyword evidence="4" id="KW-1134">Transmembrane beta strand</keyword>
<protein>
    <submittedName>
        <fullName evidence="6">TonB-linked outer membrane protein, SusC/RagA family</fullName>
    </submittedName>
</protein>
<evidence type="ECO:0000313" key="7">
    <source>
        <dbReference type="Proteomes" id="UP000198757"/>
    </source>
</evidence>
<accession>A0A1G6RKH4</accession>